<evidence type="ECO:0000313" key="1">
    <source>
        <dbReference type="EMBL" id="EFF80282.1"/>
    </source>
</evidence>
<name>D4TXW7_9ACTO</name>
<comment type="caution">
    <text evidence="1">The sequence shown here is derived from an EMBL/GenBank/DDBJ whole genome shotgun (WGS) entry which is preliminary data.</text>
</comment>
<dbReference type="PATRIC" id="fig|649742.3.peg.509"/>
<dbReference type="Proteomes" id="UP000003150">
    <property type="component" value="Unassembled WGS sequence"/>
</dbReference>
<dbReference type="AlphaFoldDB" id="D4TXW7"/>
<dbReference type="EMBL" id="ACYT02000019">
    <property type="protein sequence ID" value="EFF80282.1"/>
    <property type="molecule type" value="Genomic_DNA"/>
</dbReference>
<evidence type="ECO:0000313" key="2">
    <source>
        <dbReference type="Proteomes" id="UP000003150"/>
    </source>
</evidence>
<gene>
    <name evidence="1" type="ORF">HMPREF0970_00786</name>
</gene>
<organism evidence="1 2">
    <name type="scientific">Schaalia odontolytica F0309</name>
    <dbReference type="NCBI Taxonomy" id="649742"/>
    <lineage>
        <taxon>Bacteria</taxon>
        <taxon>Bacillati</taxon>
        <taxon>Actinomycetota</taxon>
        <taxon>Actinomycetes</taxon>
        <taxon>Actinomycetales</taxon>
        <taxon>Actinomycetaceae</taxon>
        <taxon>Schaalia</taxon>
    </lineage>
</organism>
<dbReference type="HOGENOM" id="CLU_3264520_0_0_11"/>
<accession>D4TXW7</accession>
<protein>
    <submittedName>
        <fullName evidence="1">Uncharacterized protein</fullName>
    </submittedName>
</protein>
<reference evidence="1 2" key="1">
    <citation type="submission" date="2009-10" db="EMBL/GenBank/DDBJ databases">
        <authorList>
            <person name="Weinstock G."/>
            <person name="Sodergren E."/>
            <person name="Clifton S."/>
            <person name="Fulton L."/>
            <person name="Fulton B."/>
            <person name="Courtney L."/>
            <person name="Fronick C."/>
            <person name="Harrison M."/>
            <person name="Strong C."/>
            <person name="Farmer C."/>
            <person name="Delahaunty K."/>
            <person name="Markovic C."/>
            <person name="Hall O."/>
            <person name="Minx P."/>
            <person name="Tomlinson C."/>
            <person name="Mitreva M."/>
            <person name="Nelson J."/>
            <person name="Hou S."/>
            <person name="Wollam A."/>
            <person name="Pepin K.H."/>
            <person name="Johnson M."/>
            <person name="Bhonagiri V."/>
            <person name="Nash W.E."/>
            <person name="Warren W."/>
            <person name="Chinwalla A."/>
            <person name="Mardis E.R."/>
            <person name="Wilson R.K."/>
        </authorList>
    </citation>
    <scope>NUCLEOTIDE SEQUENCE [LARGE SCALE GENOMIC DNA]</scope>
    <source>
        <strain evidence="1 2">F0309</strain>
    </source>
</reference>
<sequence>MRARESEAHASALRSMPICSVRMSTVGLKGGISPEKTEASP</sequence>
<proteinExistence type="predicted"/>